<organism evidence="2 3">
    <name type="scientific">Euplotes crassus</name>
    <dbReference type="NCBI Taxonomy" id="5936"/>
    <lineage>
        <taxon>Eukaryota</taxon>
        <taxon>Sar</taxon>
        <taxon>Alveolata</taxon>
        <taxon>Ciliophora</taxon>
        <taxon>Intramacronucleata</taxon>
        <taxon>Spirotrichea</taxon>
        <taxon>Hypotrichia</taxon>
        <taxon>Euplotida</taxon>
        <taxon>Euplotidae</taxon>
        <taxon>Moneuplotes</taxon>
    </lineage>
</organism>
<reference evidence="2" key="1">
    <citation type="submission" date="2023-07" db="EMBL/GenBank/DDBJ databases">
        <authorList>
            <consortium name="AG Swart"/>
            <person name="Singh M."/>
            <person name="Singh A."/>
            <person name="Seah K."/>
            <person name="Emmerich C."/>
        </authorList>
    </citation>
    <scope>NUCLEOTIDE SEQUENCE</scope>
    <source>
        <strain evidence="2">DP1</strain>
    </source>
</reference>
<dbReference type="EMBL" id="CAMPGE010027061">
    <property type="protein sequence ID" value="CAI2384721.1"/>
    <property type="molecule type" value="Genomic_DNA"/>
</dbReference>
<feature type="region of interest" description="Disordered" evidence="1">
    <location>
        <begin position="333"/>
        <end position="359"/>
    </location>
</feature>
<evidence type="ECO:0000256" key="1">
    <source>
        <dbReference type="SAM" id="MobiDB-lite"/>
    </source>
</evidence>
<dbReference type="Proteomes" id="UP001295684">
    <property type="component" value="Unassembled WGS sequence"/>
</dbReference>
<dbReference type="AlphaFoldDB" id="A0AAD1Y6D1"/>
<keyword evidence="3" id="KW-1185">Reference proteome</keyword>
<protein>
    <submittedName>
        <fullName evidence="2">Uncharacterized protein</fullName>
    </submittedName>
</protein>
<accession>A0AAD1Y6D1</accession>
<sequence>MSVKFGKQSPSKKNGSAKKAKSMVNYTERKCIQGSLKNILQSSTFNPENSIEQTIERAIDDDLSHDRKILEKIDFYITPYNKEQHLKESMSFGDKHKFCKTIHEKAQKDWKMISDFVFNSEKKELRTKLNQYNPQLYGSIKKLAFELASKDLNSIPEERRKTRHKSEIHRASELKINVLKAEQESNDHEIDKKFQKGNNSLISPLMKIKRHKENKQKQRHIKRMIKKQDKLSFSTTLDMISDSATKPTCHRSKTIPTKAPTKHMSALNCLQPNTQFDRLTVPRTSNISVGQEHHSNFPSIHTENKAITRVHRPSVSSVNSSSIVNPNILAPVRSSSQKAESANRTPQINHSKSIDVTNSVTTNGIDPTYDDSFVQMGYPNKSGKSSRETKLPLINRRDLTVKRPRKTNSFYVTNKYPSGDTTSEIRKPGISSRGYLDIDKSNLDSDSCSVSITNDANLEQTLPLFREKSINIPTRTRKKALCEMPQTSCHKDYIPLVESSKKDRSKITKKKKNFASPDKENFKRIDPSWIIYNPKGSEKKYIQDKTRAMKIVFSSPTKNSPRTYGVKDARMFL</sequence>
<proteinExistence type="predicted"/>
<evidence type="ECO:0000313" key="3">
    <source>
        <dbReference type="Proteomes" id="UP001295684"/>
    </source>
</evidence>
<gene>
    <name evidence="2" type="ORF">ECRASSUSDP1_LOCUS26255</name>
</gene>
<name>A0AAD1Y6D1_EUPCR</name>
<feature type="region of interest" description="Disordered" evidence="1">
    <location>
        <begin position="1"/>
        <end position="21"/>
    </location>
</feature>
<comment type="caution">
    <text evidence="2">The sequence shown here is derived from an EMBL/GenBank/DDBJ whole genome shotgun (WGS) entry which is preliminary data.</text>
</comment>
<evidence type="ECO:0000313" key="2">
    <source>
        <dbReference type="EMBL" id="CAI2384721.1"/>
    </source>
</evidence>